<feature type="chain" id="PRO_5002222219" evidence="1">
    <location>
        <begin position="21"/>
        <end position="237"/>
    </location>
</feature>
<organism evidence="2 3">
    <name type="scientific">Hydnomerulius pinastri MD-312</name>
    <dbReference type="NCBI Taxonomy" id="994086"/>
    <lineage>
        <taxon>Eukaryota</taxon>
        <taxon>Fungi</taxon>
        <taxon>Dikarya</taxon>
        <taxon>Basidiomycota</taxon>
        <taxon>Agaricomycotina</taxon>
        <taxon>Agaricomycetes</taxon>
        <taxon>Agaricomycetidae</taxon>
        <taxon>Boletales</taxon>
        <taxon>Boletales incertae sedis</taxon>
        <taxon>Leucogyrophana</taxon>
    </lineage>
</organism>
<dbReference type="HOGENOM" id="CLU_1230370_0_0_1"/>
<protein>
    <submittedName>
        <fullName evidence="2">Uncharacterized protein</fullName>
    </submittedName>
</protein>
<dbReference type="InterPro" id="IPR053140">
    <property type="entry name" value="GDSL_Rv0518-like"/>
</dbReference>
<evidence type="ECO:0000313" key="2">
    <source>
        <dbReference type="EMBL" id="KIJ59997.1"/>
    </source>
</evidence>
<accession>A0A0C9WA80</accession>
<dbReference type="OrthoDB" id="10071171at2759"/>
<dbReference type="PANTHER" id="PTHR43784:SF3">
    <property type="entry name" value="GDSL FAMILY LIPASE"/>
    <property type="match status" value="1"/>
</dbReference>
<feature type="signal peptide" evidence="1">
    <location>
        <begin position="1"/>
        <end position="20"/>
    </location>
</feature>
<reference evidence="2 3" key="1">
    <citation type="submission" date="2014-04" db="EMBL/GenBank/DDBJ databases">
        <title>Evolutionary Origins and Diversification of the Mycorrhizal Mutualists.</title>
        <authorList>
            <consortium name="DOE Joint Genome Institute"/>
            <consortium name="Mycorrhizal Genomics Consortium"/>
            <person name="Kohler A."/>
            <person name="Kuo A."/>
            <person name="Nagy L.G."/>
            <person name="Floudas D."/>
            <person name="Copeland A."/>
            <person name="Barry K.W."/>
            <person name="Cichocki N."/>
            <person name="Veneault-Fourrey C."/>
            <person name="LaButti K."/>
            <person name="Lindquist E.A."/>
            <person name="Lipzen A."/>
            <person name="Lundell T."/>
            <person name="Morin E."/>
            <person name="Murat C."/>
            <person name="Riley R."/>
            <person name="Ohm R."/>
            <person name="Sun H."/>
            <person name="Tunlid A."/>
            <person name="Henrissat B."/>
            <person name="Grigoriev I.V."/>
            <person name="Hibbett D.S."/>
            <person name="Martin F."/>
        </authorList>
    </citation>
    <scope>NUCLEOTIDE SEQUENCE [LARGE SCALE GENOMIC DNA]</scope>
    <source>
        <strain evidence="2 3">MD-312</strain>
    </source>
</reference>
<name>A0A0C9WA80_9AGAM</name>
<dbReference type="PANTHER" id="PTHR43784">
    <property type="entry name" value="GDSL-LIKE LIPASE/ACYLHYDROLASE, PUTATIVE (AFU_ORTHOLOGUE AFUA_2G00820)-RELATED"/>
    <property type="match status" value="1"/>
</dbReference>
<sequence length="237" mass="25570">MRAPLNFAAVAAALLGMTAAVPAGHWVNTWVTMPQLTEYYNVPNPPFNGTDSIFTNSTIRQTLHTSILAPSYIRVRISNAFGVNDLPITQVAVALPLNGSAGTPEIVPGSSVPLTFSGNQSIIIPNGAQVVSDPIYYPLEAQSMVTVDLYTEQGQQGFYITSHPGSRTTSWYSFGNYVGAPNMTDPSVQNEAHWFFLSGIEAWSSPETSGWAIVGDSITDGRASDTDENDRYVLLFS</sequence>
<gene>
    <name evidence="2" type="ORF">HYDPIDRAFT_32722</name>
</gene>
<evidence type="ECO:0000313" key="3">
    <source>
        <dbReference type="Proteomes" id="UP000053820"/>
    </source>
</evidence>
<evidence type="ECO:0000256" key="1">
    <source>
        <dbReference type="SAM" id="SignalP"/>
    </source>
</evidence>
<dbReference type="AlphaFoldDB" id="A0A0C9WA80"/>
<keyword evidence="1" id="KW-0732">Signal</keyword>
<dbReference type="EMBL" id="KN839878">
    <property type="protein sequence ID" value="KIJ59997.1"/>
    <property type="molecule type" value="Genomic_DNA"/>
</dbReference>
<keyword evidence="3" id="KW-1185">Reference proteome</keyword>
<proteinExistence type="predicted"/>
<dbReference type="Proteomes" id="UP000053820">
    <property type="component" value="Unassembled WGS sequence"/>
</dbReference>